<dbReference type="Proteomes" id="UP001589890">
    <property type="component" value="Unassembled WGS sequence"/>
</dbReference>
<organism evidence="1 2">
    <name type="scientific">Kribbella deserti</name>
    <dbReference type="NCBI Taxonomy" id="1926257"/>
    <lineage>
        <taxon>Bacteria</taxon>
        <taxon>Bacillati</taxon>
        <taxon>Actinomycetota</taxon>
        <taxon>Actinomycetes</taxon>
        <taxon>Propionibacteriales</taxon>
        <taxon>Kribbellaceae</taxon>
        <taxon>Kribbella</taxon>
    </lineage>
</organism>
<name>A0ABV6QMN7_9ACTN</name>
<protein>
    <submittedName>
        <fullName evidence="1">Uncharacterized protein</fullName>
    </submittedName>
</protein>
<evidence type="ECO:0000313" key="2">
    <source>
        <dbReference type="Proteomes" id="UP001589890"/>
    </source>
</evidence>
<dbReference type="EMBL" id="JBHLTC010000018">
    <property type="protein sequence ID" value="MFC0625868.1"/>
    <property type="molecule type" value="Genomic_DNA"/>
</dbReference>
<proteinExistence type="predicted"/>
<keyword evidence="2" id="KW-1185">Reference proteome</keyword>
<gene>
    <name evidence="1" type="ORF">ACFFGN_17455</name>
</gene>
<dbReference type="RefSeq" id="WP_380048706.1">
    <property type="nucleotide sequence ID" value="NZ_JBHLTC010000018.1"/>
</dbReference>
<evidence type="ECO:0000313" key="1">
    <source>
        <dbReference type="EMBL" id="MFC0625868.1"/>
    </source>
</evidence>
<sequence>MTADIARRLVVLLRLLERPSGGVAEDDELLDAWFGAASAFSQDG</sequence>
<reference evidence="1 2" key="1">
    <citation type="submission" date="2024-09" db="EMBL/GenBank/DDBJ databases">
        <authorList>
            <person name="Sun Q."/>
            <person name="Mori K."/>
        </authorList>
    </citation>
    <scope>NUCLEOTIDE SEQUENCE [LARGE SCALE GENOMIC DNA]</scope>
    <source>
        <strain evidence="1 2">CGMCC 1.15906</strain>
    </source>
</reference>
<accession>A0ABV6QMN7</accession>
<comment type="caution">
    <text evidence="1">The sequence shown here is derived from an EMBL/GenBank/DDBJ whole genome shotgun (WGS) entry which is preliminary data.</text>
</comment>